<accession>A0AAV5UEH0</accession>
<sequence>RMLKRRRVGESSDGGIEKRRSGKNTTKGDVKKSKEHRKSSKSRAGSSNKPIELSSSSSSSSVDTFVNPRSEEETRRDDRGEERRRKEDGLVRKMKAEQKEDDDIQVVFCNAIGVAAAALPVPNAPMTKSKNNEIRLLKAELEKAKEREKLFSTRINDAQTEASKLTGDLCKANMENSSLKKQLVTSWDALRAAEHRAETAEVALDSKTGIMMTEMFQSQNSQLNEKVIQLNKTIEQMSDQMAIEKKERERENEEYGLSIEELQRDYEKADEEHKTEKQKNAELWRQIRDSREKQSSTSAEVVKLNEEVTRLNRVLEKAVKEAGSHLRRAEFAESHMDVKPVLSPVLQQENIRLLAQIDQLMKEKQELEKEAQRQALQSATKDKEAEERVRDFEEEIGRWDMSKNRATQEEIDRLDALLVIRDIVVNTLKEQLKEANDQVKEIRTANGRLIAENAEKSRVAVQATLLDKKLTEKENELSVMKESHLKQRQKLRSSNATEMEEVLTRYGGLMSEIVELKNKLSSQTSNQDMSALLTSHKVVLQQRDKLQADVDMWLKWYGENLEVAGPTKIPPPNLHLLPPPSLTPFLPPSHPAHSAVHPPLPPNGLHPLPPSLPSIQFNSITHYPSLPHSTPSPSACYQQFAACLQDATMARGTGVPNQMPSFFPPHVPHQLRAHRSQSLTRPPRQPNVRDPRRRY</sequence>
<feature type="coiled-coil region" evidence="1">
    <location>
        <begin position="350"/>
        <end position="389"/>
    </location>
</feature>
<evidence type="ECO:0000313" key="3">
    <source>
        <dbReference type="EMBL" id="GMT05345.1"/>
    </source>
</evidence>
<keyword evidence="4" id="KW-1185">Reference proteome</keyword>
<protein>
    <submittedName>
        <fullName evidence="3">Uncharacterized protein</fullName>
    </submittedName>
</protein>
<name>A0AAV5UEH0_9BILA</name>
<proteinExistence type="predicted"/>
<feature type="region of interest" description="Disordered" evidence="2">
    <location>
        <begin position="588"/>
        <end position="609"/>
    </location>
</feature>
<feature type="coiled-coil region" evidence="1">
    <location>
        <begin position="425"/>
        <end position="452"/>
    </location>
</feature>
<evidence type="ECO:0000313" key="4">
    <source>
        <dbReference type="Proteomes" id="UP001432027"/>
    </source>
</evidence>
<dbReference type="Proteomes" id="UP001432027">
    <property type="component" value="Unassembled WGS sequence"/>
</dbReference>
<organism evidence="3 4">
    <name type="scientific">Pristionchus entomophagus</name>
    <dbReference type="NCBI Taxonomy" id="358040"/>
    <lineage>
        <taxon>Eukaryota</taxon>
        <taxon>Metazoa</taxon>
        <taxon>Ecdysozoa</taxon>
        <taxon>Nematoda</taxon>
        <taxon>Chromadorea</taxon>
        <taxon>Rhabditida</taxon>
        <taxon>Rhabditina</taxon>
        <taxon>Diplogasteromorpha</taxon>
        <taxon>Diplogasteroidea</taxon>
        <taxon>Neodiplogasteridae</taxon>
        <taxon>Pristionchus</taxon>
    </lineage>
</organism>
<evidence type="ECO:0000256" key="2">
    <source>
        <dbReference type="SAM" id="MobiDB-lite"/>
    </source>
</evidence>
<comment type="caution">
    <text evidence="3">The sequence shown here is derived from an EMBL/GenBank/DDBJ whole genome shotgun (WGS) entry which is preliminary data.</text>
</comment>
<evidence type="ECO:0000256" key="1">
    <source>
        <dbReference type="SAM" id="Coils"/>
    </source>
</evidence>
<dbReference type="AlphaFoldDB" id="A0AAV5UEH0"/>
<feature type="compositionally biased region" description="Basic and acidic residues" evidence="2">
    <location>
        <begin position="69"/>
        <end position="97"/>
    </location>
</feature>
<dbReference type="EMBL" id="BTSX01000006">
    <property type="protein sequence ID" value="GMT05345.1"/>
    <property type="molecule type" value="Genomic_DNA"/>
</dbReference>
<feature type="coiled-coil region" evidence="1">
    <location>
        <begin position="127"/>
        <end position="161"/>
    </location>
</feature>
<feature type="coiled-coil region" evidence="1">
    <location>
        <begin position="220"/>
        <end position="321"/>
    </location>
</feature>
<keyword evidence="1" id="KW-0175">Coiled coil</keyword>
<feature type="non-terminal residue" evidence="3">
    <location>
        <position position="1"/>
    </location>
</feature>
<reference evidence="3" key="1">
    <citation type="submission" date="2023-10" db="EMBL/GenBank/DDBJ databases">
        <title>Genome assembly of Pristionchus species.</title>
        <authorList>
            <person name="Yoshida K."/>
            <person name="Sommer R.J."/>
        </authorList>
    </citation>
    <scope>NUCLEOTIDE SEQUENCE</scope>
    <source>
        <strain evidence="3">RS0144</strain>
    </source>
</reference>
<feature type="compositionally biased region" description="Pro residues" evidence="2">
    <location>
        <begin position="598"/>
        <end position="609"/>
    </location>
</feature>
<feature type="region of interest" description="Disordered" evidence="2">
    <location>
        <begin position="1"/>
        <end position="97"/>
    </location>
</feature>
<feature type="region of interest" description="Disordered" evidence="2">
    <location>
        <begin position="655"/>
        <end position="695"/>
    </location>
</feature>
<gene>
    <name evidence="3" type="ORF">PENTCL1PPCAC_27519</name>
</gene>